<evidence type="ECO:0000259" key="9">
    <source>
        <dbReference type="SMART" id="SM00387"/>
    </source>
</evidence>
<dbReference type="Proteomes" id="UP001500893">
    <property type="component" value="Unassembled WGS sequence"/>
</dbReference>
<dbReference type="SUPFAM" id="SSF55874">
    <property type="entry name" value="ATPase domain of HSP90 chaperone/DNA topoisomerase II/histidine kinase"/>
    <property type="match status" value="1"/>
</dbReference>
<evidence type="ECO:0000313" key="10">
    <source>
        <dbReference type="EMBL" id="GAA3153687.1"/>
    </source>
</evidence>
<comment type="catalytic activity">
    <reaction evidence="1">
        <text>ATP + protein L-histidine = ADP + protein N-phospho-L-histidine.</text>
        <dbReference type="EC" id="2.7.13.3"/>
    </reaction>
</comment>
<dbReference type="RefSeq" id="WP_345055341.1">
    <property type="nucleotide sequence ID" value="NZ_BAAAVM010000074.1"/>
</dbReference>
<evidence type="ECO:0000256" key="3">
    <source>
        <dbReference type="ARBA" id="ARBA00022553"/>
    </source>
</evidence>
<name>A0ABP6NQ37_9ACTN</name>
<feature type="region of interest" description="Disordered" evidence="7">
    <location>
        <begin position="380"/>
        <end position="674"/>
    </location>
</feature>
<dbReference type="EMBL" id="BAAAVM010000074">
    <property type="protein sequence ID" value="GAA3153687.1"/>
    <property type="molecule type" value="Genomic_DNA"/>
</dbReference>
<dbReference type="PANTHER" id="PTHR45436:SF5">
    <property type="entry name" value="SENSOR HISTIDINE KINASE TRCS"/>
    <property type="match status" value="1"/>
</dbReference>
<dbReference type="PANTHER" id="PTHR45436">
    <property type="entry name" value="SENSOR HISTIDINE KINASE YKOH"/>
    <property type="match status" value="1"/>
</dbReference>
<evidence type="ECO:0000256" key="5">
    <source>
        <dbReference type="ARBA" id="ARBA00022777"/>
    </source>
</evidence>
<evidence type="ECO:0000256" key="7">
    <source>
        <dbReference type="SAM" id="MobiDB-lite"/>
    </source>
</evidence>
<gene>
    <name evidence="10" type="ORF">GCM10010521_46880</name>
</gene>
<sequence>MTAPTHPGDRPSLRTFVSVLAVTGVLSALVVCAAVAVAPGSARTTLAWGGAAAAVALSAAVATAAHARRSARDARHRLEGATQDIGRLLQQQARTTEEARQEQQRLIDELARQRTEFTESFAAERARSEEVTTRELERLRQENARLSGESEQARRERAAAISATSNAAARMQALATATLADLRAMEERHTDEDVLADLLQLDHRTAQAGRLADSIAVLTGARSGRRWARPIGMESILRGAMGRIAGYQRVRVHSVSETAVAGYAAEGVMHALAELLDNAANFSPPTAEVHVYVEEVPAGVIVSVEDSGLVMGEVQLRRAERAVAGDVSGLGGLTGTRLGLAVVGRLARKHGLKVSFRPSARGGTGVLMLIPQDILSSPLPAEPGAAATRPESAPPAPAPAAVAVSAVHESAAPPEEGPGGLPRRRRGRTLAEAERARSAARTGHPAAAATGEGRTRAACFSSFRQAVRPSAPTDRQPGPPTVPDRDTPPQDGPPTTPPDGTAPAQDGPPATPPHGRTPAQDGPPATPPHAPAPASPRDAVRDGRTAPAEQGATPDEHTAGSPRNTPPTGRAATPRSSNAPDDRPAAPPTNTTRDDRPAQPPTDADPHDRPAQPPADTDPHGRFGGRPSGGAPDGASAGPSSDEAGEHSSPAPSHQHAHPAPSHQHAHPEGDTTS</sequence>
<keyword evidence="8" id="KW-0812">Transmembrane</keyword>
<keyword evidence="3" id="KW-0597">Phosphoprotein</keyword>
<feature type="domain" description="Histidine kinase/HSP90-like ATPase" evidence="9">
    <location>
        <begin position="263"/>
        <end position="374"/>
    </location>
</feature>
<evidence type="ECO:0000256" key="1">
    <source>
        <dbReference type="ARBA" id="ARBA00000085"/>
    </source>
</evidence>
<feature type="compositionally biased region" description="Low complexity" evidence="7">
    <location>
        <begin position="439"/>
        <end position="458"/>
    </location>
</feature>
<dbReference type="InterPro" id="IPR036890">
    <property type="entry name" value="HATPase_C_sf"/>
</dbReference>
<evidence type="ECO:0000256" key="8">
    <source>
        <dbReference type="SAM" id="Phobius"/>
    </source>
</evidence>
<feature type="compositionally biased region" description="Low complexity" evidence="7">
    <location>
        <begin position="633"/>
        <end position="663"/>
    </location>
</feature>
<protein>
    <recommendedName>
        <fullName evidence="2">histidine kinase</fullName>
        <ecNumber evidence="2">2.7.13.3</ecNumber>
    </recommendedName>
</protein>
<keyword evidence="8" id="KW-1133">Transmembrane helix</keyword>
<dbReference type="InterPro" id="IPR050428">
    <property type="entry name" value="TCS_sensor_his_kinase"/>
</dbReference>
<dbReference type="SMART" id="SM00387">
    <property type="entry name" value="HATPase_c"/>
    <property type="match status" value="1"/>
</dbReference>
<evidence type="ECO:0000256" key="2">
    <source>
        <dbReference type="ARBA" id="ARBA00012438"/>
    </source>
</evidence>
<evidence type="ECO:0000256" key="4">
    <source>
        <dbReference type="ARBA" id="ARBA00022679"/>
    </source>
</evidence>
<comment type="caution">
    <text evidence="10">The sequence shown here is derived from an EMBL/GenBank/DDBJ whole genome shotgun (WGS) entry which is preliminary data.</text>
</comment>
<dbReference type="EC" id="2.7.13.3" evidence="2"/>
<evidence type="ECO:0000313" key="11">
    <source>
        <dbReference type="Proteomes" id="UP001500893"/>
    </source>
</evidence>
<feature type="transmembrane region" description="Helical" evidence="8">
    <location>
        <begin position="16"/>
        <end position="40"/>
    </location>
</feature>
<keyword evidence="8" id="KW-0472">Membrane</keyword>
<keyword evidence="6" id="KW-0175">Coiled coil</keyword>
<feature type="transmembrane region" description="Helical" evidence="8">
    <location>
        <begin position="46"/>
        <end position="67"/>
    </location>
</feature>
<keyword evidence="11" id="KW-1185">Reference proteome</keyword>
<feature type="coiled-coil region" evidence="6">
    <location>
        <begin position="71"/>
        <end position="156"/>
    </location>
</feature>
<keyword evidence="4" id="KW-0808">Transferase</keyword>
<reference evidence="11" key="1">
    <citation type="journal article" date="2019" name="Int. J. Syst. Evol. Microbiol.">
        <title>The Global Catalogue of Microorganisms (GCM) 10K type strain sequencing project: providing services to taxonomists for standard genome sequencing and annotation.</title>
        <authorList>
            <consortium name="The Broad Institute Genomics Platform"/>
            <consortium name="The Broad Institute Genome Sequencing Center for Infectious Disease"/>
            <person name="Wu L."/>
            <person name="Ma J."/>
        </authorList>
    </citation>
    <scope>NUCLEOTIDE SEQUENCE [LARGE SCALE GENOMIC DNA]</scope>
    <source>
        <strain evidence="11">JCM 11574</strain>
    </source>
</reference>
<organism evidence="10 11">
    <name type="scientific">Streptomyces rameus</name>
    <dbReference type="NCBI Taxonomy" id="68261"/>
    <lineage>
        <taxon>Bacteria</taxon>
        <taxon>Bacillati</taxon>
        <taxon>Actinomycetota</taxon>
        <taxon>Actinomycetes</taxon>
        <taxon>Kitasatosporales</taxon>
        <taxon>Streptomycetaceae</taxon>
        <taxon>Streptomyces</taxon>
    </lineage>
</organism>
<feature type="compositionally biased region" description="Gly residues" evidence="7">
    <location>
        <begin position="622"/>
        <end position="632"/>
    </location>
</feature>
<feature type="compositionally biased region" description="Low complexity" evidence="7">
    <location>
        <begin position="399"/>
        <end position="414"/>
    </location>
</feature>
<accession>A0ABP6NQ37</accession>
<dbReference type="Pfam" id="PF02518">
    <property type="entry name" value="HATPase_c"/>
    <property type="match status" value="1"/>
</dbReference>
<evidence type="ECO:0000256" key="6">
    <source>
        <dbReference type="SAM" id="Coils"/>
    </source>
</evidence>
<keyword evidence="5" id="KW-0418">Kinase</keyword>
<dbReference type="Gene3D" id="3.30.565.10">
    <property type="entry name" value="Histidine kinase-like ATPase, C-terminal domain"/>
    <property type="match status" value="1"/>
</dbReference>
<dbReference type="InterPro" id="IPR003594">
    <property type="entry name" value="HATPase_dom"/>
</dbReference>
<feature type="compositionally biased region" description="Pro residues" evidence="7">
    <location>
        <begin position="524"/>
        <end position="534"/>
    </location>
</feature>
<proteinExistence type="predicted"/>